<comment type="function">
    <text evidence="6">Catalyzes the attachment of serine to tRNA(Ser). Is also able to aminoacylate tRNA(Sec) with serine, to form the misacylated tRNA L-seryl-tRNA(Sec), which will be further converted into selenocysteinyl-tRNA(Sec).</text>
</comment>
<dbReference type="Gene3D" id="1.10.287.40">
    <property type="entry name" value="Serine-tRNA synthetase, tRNA binding domain"/>
    <property type="match status" value="1"/>
</dbReference>
<evidence type="ECO:0000259" key="8">
    <source>
        <dbReference type="PROSITE" id="PS50862"/>
    </source>
</evidence>
<dbReference type="EMBL" id="JAINVZ010000012">
    <property type="protein sequence ID" value="MBY8886801.1"/>
    <property type="molecule type" value="Genomic_DNA"/>
</dbReference>
<dbReference type="PROSITE" id="PS50862">
    <property type="entry name" value="AA_TRNA_LIGASE_II"/>
    <property type="match status" value="1"/>
</dbReference>
<dbReference type="Pfam" id="PF02403">
    <property type="entry name" value="Seryl_tRNA_N"/>
    <property type="match status" value="1"/>
</dbReference>
<dbReference type="Gene3D" id="3.30.930.10">
    <property type="entry name" value="Bira Bifunctional Protein, Domain 2"/>
    <property type="match status" value="1"/>
</dbReference>
<dbReference type="InterPro" id="IPR002317">
    <property type="entry name" value="Ser-tRNA-ligase_type_1"/>
</dbReference>
<evidence type="ECO:0000256" key="3">
    <source>
        <dbReference type="ARBA" id="ARBA00022840"/>
    </source>
</evidence>
<dbReference type="EC" id="6.1.1.11" evidence="6"/>
<dbReference type="InterPro" id="IPR002314">
    <property type="entry name" value="aa-tRNA-synt_IIb"/>
</dbReference>
<comment type="catalytic activity">
    <reaction evidence="6">
        <text>tRNA(Ser) + L-serine + ATP = L-seryl-tRNA(Ser) + AMP + diphosphate + H(+)</text>
        <dbReference type="Rhea" id="RHEA:12292"/>
        <dbReference type="Rhea" id="RHEA-COMP:9669"/>
        <dbReference type="Rhea" id="RHEA-COMP:9703"/>
        <dbReference type="ChEBI" id="CHEBI:15378"/>
        <dbReference type="ChEBI" id="CHEBI:30616"/>
        <dbReference type="ChEBI" id="CHEBI:33019"/>
        <dbReference type="ChEBI" id="CHEBI:33384"/>
        <dbReference type="ChEBI" id="CHEBI:78442"/>
        <dbReference type="ChEBI" id="CHEBI:78533"/>
        <dbReference type="ChEBI" id="CHEBI:456215"/>
        <dbReference type="EC" id="6.1.1.11"/>
    </reaction>
</comment>
<comment type="pathway">
    <text evidence="6">Aminoacyl-tRNA biosynthesis; selenocysteinyl-tRNA(Sec) biosynthesis; L-seryl-tRNA(Sec) from L-serine and tRNA(Sec): step 1/1.</text>
</comment>
<dbReference type="RefSeq" id="WP_222979387.1">
    <property type="nucleotide sequence ID" value="NZ_JAINVZ010000012.1"/>
</dbReference>
<keyword evidence="1 6" id="KW-0436">Ligase</keyword>
<dbReference type="SUPFAM" id="SSF46589">
    <property type="entry name" value="tRNA-binding arm"/>
    <property type="match status" value="1"/>
</dbReference>
<feature type="binding site" evidence="6">
    <location>
        <begin position="348"/>
        <end position="351"/>
    </location>
    <ligand>
        <name>ATP</name>
        <dbReference type="ChEBI" id="CHEBI:30616"/>
    </ligand>
</feature>
<evidence type="ECO:0000313" key="10">
    <source>
        <dbReference type="Proteomes" id="UP001198565"/>
    </source>
</evidence>
<dbReference type="SUPFAM" id="SSF55681">
    <property type="entry name" value="Class II aaRS and biotin synthetases"/>
    <property type="match status" value="1"/>
</dbReference>
<keyword evidence="3 6" id="KW-0067">ATP-binding</keyword>
<comment type="subcellular location">
    <subcellularLocation>
        <location evidence="6">Cytoplasm</location>
    </subcellularLocation>
</comment>
<feature type="binding site" evidence="6">
    <location>
        <position position="386"/>
    </location>
    <ligand>
        <name>L-serine</name>
        <dbReference type="ChEBI" id="CHEBI:33384"/>
    </ligand>
</feature>
<comment type="subunit">
    <text evidence="6">Homodimer. The tRNA molecule binds across the dimer.</text>
</comment>
<proteinExistence type="inferred from homology"/>
<feature type="binding site" evidence="6">
    <location>
        <begin position="230"/>
        <end position="232"/>
    </location>
    <ligand>
        <name>L-serine</name>
        <dbReference type="ChEBI" id="CHEBI:33384"/>
    </ligand>
</feature>
<keyword evidence="10" id="KW-1185">Reference proteome</keyword>
<dbReference type="PRINTS" id="PR00981">
    <property type="entry name" value="TRNASYNTHSER"/>
</dbReference>
<dbReference type="InterPro" id="IPR006195">
    <property type="entry name" value="aa-tRNA-synth_II"/>
</dbReference>
<evidence type="ECO:0000256" key="1">
    <source>
        <dbReference type="ARBA" id="ARBA00022598"/>
    </source>
</evidence>
<name>A0ABS7QVR4_9ACTN</name>
<gene>
    <name evidence="6 9" type="primary">serS</name>
    <name evidence="9" type="ORF">K7472_18280</name>
</gene>
<keyword evidence="6" id="KW-0963">Cytoplasm</keyword>
<comment type="similarity">
    <text evidence="6">Belongs to the class-II aminoacyl-tRNA synthetase family. Type-1 seryl-tRNA synthetase subfamily.</text>
</comment>
<keyword evidence="4 6" id="KW-0648">Protein biosynthesis</keyword>
<feature type="binding site" evidence="6">
    <location>
        <begin position="261"/>
        <end position="263"/>
    </location>
    <ligand>
        <name>ATP</name>
        <dbReference type="ChEBI" id="CHEBI:30616"/>
    </ligand>
</feature>
<dbReference type="NCBIfam" id="TIGR00414">
    <property type="entry name" value="serS"/>
    <property type="match status" value="1"/>
</dbReference>
<feature type="domain" description="Aminoacyl-transfer RNA synthetases class-II family profile" evidence="8">
    <location>
        <begin position="139"/>
        <end position="411"/>
    </location>
</feature>
<dbReference type="Pfam" id="PF00587">
    <property type="entry name" value="tRNA-synt_2b"/>
    <property type="match status" value="1"/>
</dbReference>
<comment type="catalytic activity">
    <reaction evidence="6">
        <text>tRNA(Sec) + L-serine + ATP = L-seryl-tRNA(Sec) + AMP + diphosphate + H(+)</text>
        <dbReference type="Rhea" id="RHEA:42580"/>
        <dbReference type="Rhea" id="RHEA-COMP:9742"/>
        <dbReference type="Rhea" id="RHEA-COMP:10128"/>
        <dbReference type="ChEBI" id="CHEBI:15378"/>
        <dbReference type="ChEBI" id="CHEBI:30616"/>
        <dbReference type="ChEBI" id="CHEBI:33019"/>
        <dbReference type="ChEBI" id="CHEBI:33384"/>
        <dbReference type="ChEBI" id="CHEBI:78442"/>
        <dbReference type="ChEBI" id="CHEBI:78533"/>
        <dbReference type="ChEBI" id="CHEBI:456215"/>
        <dbReference type="EC" id="6.1.1.11"/>
    </reaction>
</comment>
<evidence type="ECO:0000256" key="2">
    <source>
        <dbReference type="ARBA" id="ARBA00022741"/>
    </source>
</evidence>
<dbReference type="CDD" id="cd00770">
    <property type="entry name" value="SerRS_core"/>
    <property type="match status" value="1"/>
</dbReference>
<feature type="binding site" evidence="6">
    <location>
        <position position="284"/>
    </location>
    <ligand>
        <name>L-serine</name>
        <dbReference type="ChEBI" id="CHEBI:33384"/>
    </ligand>
</feature>
<dbReference type="InterPro" id="IPR033729">
    <property type="entry name" value="SerRS_core"/>
</dbReference>
<dbReference type="InterPro" id="IPR042103">
    <property type="entry name" value="SerRS_1_N_sf"/>
</dbReference>
<reference evidence="9 10" key="1">
    <citation type="submission" date="2021-08" db="EMBL/GenBank/DDBJ databases">
        <title>Streptomyces sp. PTM05 isolated from lichen.</title>
        <authorList>
            <person name="Somphong A."/>
            <person name="Phongsopitanun W."/>
            <person name="Tanasupawat S."/>
        </authorList>
    </citation>
    <scope>NUCLEOTIDE SEQUENCE [LARGE SCALE GENOMIC DNA]</scope>
    <source>
        <strain evidence="9 10">Ptm05</strain>
    </source>
</reference>
<evidence type="ECO:0000256" key="5">
    <source>
        <dbReference type="ARBA" id="ARBA00023146"/>
    </source>
</evidence>
<dbReference type="Proteomes" id="UP001198565">
    <property type="component" value="Unassembled WGS sequence"/>
</dbReference>
<dbReference type="InterPro" id="IPR010978">
    <property type="entry name" value="tRNA-bd_arm"/>
</dbReference>
<keyword evidence="7" id="KW-0175">Coiled coil</keyword>
<evidence type="ECO:0000256" key="6">
    <source>
        <dbReference type="HAMAP-Rule" id="MF_00176"/>
    </source>
</evidence>
<accession>A0ABS7QVR4</accession>
<feature type="coiled-coil region" evidence="7">
    <location>
        <begin position="67"/>
        <end position="94"/>
    </location>
</feature>
<keyword evidence="2 6" id="KW-0547">Nucleotide-binding</keyword>
<evidence type="ECO:0000256" key="4">
    <source>
        <dbReference type="ARBA" id="ARBA00022917"/>
    </source>
</evidence>
<dbReference type="GO" id="GO:0004828">
    <property type="term" value="F:serine-tRNA ligase activity"/>
    <property type="evidence" value="ECO:0007669"/>
    <property type="project" value="UniProtKB-EC"/>
</dbReference>
<dbReference type="HAMAP" id="MF_00176">
    <property type="entry name" value="Ser_tRNA_synth_type1"/>
    <property type="match status" value="1"/>
</dbReference>
<dbReference type="PANTHER" id="PTHR11778">
    <property type="entry name" value="SERYL-TRNA SYNTHETASE"/>
    <property type="match status" value="1"/>
</dbReference>
<feature type="binding site" evidence="6">
    <location>
        <position position="277"/>
    </location>
    <ligand>
        <name>ATP</name>
        <dbReference type="ChEBI" id="CHEBI:30616"/>
    </ligand>
</feature>
<protein>
    <recommendedName>
        <fullName evidence="6">Serine--tRNA ligase</fullName>
        <ecNumber evidence="6">6.1.1.11</ecNumber>
    </recommendedName>
    <alternativeName>
        <fullName evidence="6">Seryl-tRNA synthetase</fullName>
        <shortName evidence="6">SerRS</shortName>
    </alternativeName>
    <alternativeName>
        <fullName evidence="6">Seryl-tRNA(Ser/Sec) synthetase</fullName>
    </alternativeName>
</protein>
<sequence length="429" mass="47087">MIDLRLLREDPDRVRASQRARGEDVGLVDALLSADERRRSSGTRFDQLRAEQKTLGKRIPKATGDEKAELLKRASELSAEVKAADAEQDEAAAEAQRLLLALGNVVHPDVPVGGEEDFTVLETVGTPRDFAAEGFEPKDHLEIGQGLGAIDMERGAKVSGSRFYYLTGVGALLELALVNAAIAQATEAGFTPVLTPALVKPRAMEGTGFLGQAAENVYHLEKDDLYLVGTSEVPLAAYHMDEILDARQLPLRYAGFSSCFRREAGTYGKDTRGIFRVHQFEKVEMFSYVLPEEAEAEHQRLLAWEKQWLSALGLPFQVIDVATGDLGASASRKFDCEAWIPTQGKYRELTSASNCNEFQARRLSVRVREDRDGKQVTRPLATLNGTLCALARTIVAVLENHQQADGSVLVPEVLRPYLGGRDVLEPVAK</sequence>
<evidence type="ECO:0000313" key="9">
    <source>
        <dbReference type="EMBL" id="MBY8886801.1"/>
    </source>
</evidence>
<evidence type="ECO:0000256" key="7">
    <source>
        <dbReference type="SAM" id="Coils"/>
    </source>
</evidence>
<dbReference type="InterPro" id="IPR045864">
    <property type="entry name" value="aa-tRNA-synth_II/BPL/LPL"/>
</dbReference>
<dbReference type="PIRSF" id="PIRSF001529">
    <property type="entry name" value="Ser-tRNA-synth_IIa"/>
    <property type="match status" value="1"/>
</dbReference>
<comment type="domain">
    <text evidence="6">Consists of two distinct domains, a catalytic core and a N-terminal extension that is involved in tRNA binding.</text>
</comment>
<organism evidence="9 10">
    <name type="scientific">Streptantibioticus parmotrematis</name>
    <dbReference type="NCBI Taxonomy" id="2873249"/>
    <lineage>
        <taxon>Bacteria</taxon>
        <taxon>Bacillati</taxon>
        <taxon>Actinomycetota</taxon>
        <taxon>Actinomycetes</taxon>
        <taxon>Kitasatosporales</taxon>
        <taxon>Streptomycetaceae</taxon>
        <taxon>Streptantibioticus</taxon>
    </lineage>
</organism>
<dbReference type="InterPro" id="IPR015866">
    <property type="entry name" value="Ser-tRNA-synth_1_N"/>
</dbReference>
<keyword evidence="5 6" id="KW-0030">Aminoacyl-tRNA synthetase</keyword>
<comment type="caution">
    <text evidence="9">The sequence shown here is derived from an EMBL/GenBank/DDBJ whole genome shotgun (WGS) entry which is preliminary data.</text>
</comment>